<organism evidence="1 2">
    <name type="scientific">Paramecium octaurelia</name>
    <dbReference type="NCBI Taxonomy" id="43137"/>
    <lineage>
        <taxon>Eukaryota</taxon>
        <taxon>Sar</taxon>
        <taxon>Alveolata</taxon>
        <taxon>Ciliophora</taxon>
        <taxon>Intramacronucleata</taxon>
        <taxon>Oligohymenophorea</taxon>
        <taxon>Peniculida</taxon>
        <taxon>Parameciidae</taxon>
        <taxon>Paramecium</taxon>
    </lineage>
</organism>
<proteinExistence type="predicted"/>
<dbReference type="EMBL" id="CAJJDP010000158">
    <property type="protein sequence ID" value="CAD8211930.1"/>
    <property type="molecule type" value="Genomic_DNA"/>
</dbReference>
<protein>
    <submittedName>
        <fullName evidence="1">Uncharacterized protein</fullName>
    </submittedName>
</protein>
<dbReference type="AlphaFoldDB" id="A0A8S1YDR6"/>
<comment type="caution">
    <text evidence="1">The sequence shown here is derived from an EMBL/GenBank/DDBJ whole genome shotgun (WGS) entry which is preliminary data.</text>
</comment>
<keyword evidence="2" id="KW-1185">Reference proteome</keyword>
<gene>
    <name evidence="1" type="ORF">POCTA_138.1.T1560024</name>
</gene>
<dbReference type="Proteomes" id="UP000683925">
    <property type="component" value="Unassembled WGS sequence"/>
</dbReference>
<name>A0A8S1YDR6_PAROT</name>
<evidence type="ECO:0000313" key="2">
    <source>
        <dbReference type="Proteomes" id="UP000683925"/>
    </source>
</evidence>
<accession>A0A8S1YDR6</accession>
<sequence>MIIGVINFVELEIQKQIGYQKHKIKLLVSQNEINNESYEQALQSELITKRGLIELVFQKIRTSSVRMTNQNKSSLKLWMHGCLKLSFFNQNMANFLLMWNEILKCMRIYIETHLIVIHLLINEFNLTQINSKMGFKLLLNRNQQQQFYYNHSLFQYHQSNDYN</sequence>
<evidence type="ECO:0000313" key="1">
    <source>
        <dbReference type="EMBL" id="CAD8211930.1"/>
    </source>
</evidence>
<reference evidence="1" key="1">
    <citation type="submission" date="2021-01" db="EMBL/GenBank/DDBJ databases">
        <authorList>
            <consortium name="Genoscope - CEA"/>
            <person name="William W."/>
        </authorList>
    </citation>
    <scope>NUCLEOTIDE SEQUENCE</scope>
</reference>